<dbReference type="PROSITE" id="PS51154">
    <property type="entry name" value="MACRO"/>
    <property type="match status" value="1"/>
</dbReference>
<evidence type="ECO:0000259" key="2">
    <source>
        <dbReference type="PROSITE" id="PS51154"/>
    </source>
</evidence>
<dbReference type="PANTHER" id="PTHR12521">
    <property type="entry name" value="PROTEIN C6ORF130"/>
    <property type="match status" value="1"/>
</dbReference>
<protein>
    <submittedName>
        <fullName evidence="3">Appr-1-p processing protein</fullName>
    </submittedName>
</protein>
<dbReference type="Gene3D" id="3.40.220.10">
    <property type="entry name" value="Leucine Aminopeptidase, subunit E, domain 1"/>
    <property type="match status" value="1"/>
</dbReference>
<proteinExistence type="predicted"/>
<dbReference type="EMBL" id="AXCW01000123">
    <property type="protein sequence ID" value="EYR63128.1"/>
    <property type="molecule type" value="Genomic_DNA"/>
</dbReference>
<reference evidence="3 4" key="1">
    <citation type="submission" date="2014-01" db="EMBL/GenBank/DDBJ databases">
        <title>Actinotalea ferrariae CF5-4.</title>
        <authorList>
            <person name="Chen F."/>
            <person name="Li Y."/>
            <person name="Wang G."/>
        </authorList>
    </citation>
    <scope>NUCLEOTIDE SEQUENCE [LARGE SCALE GENOMIC DNA]</scope>
    <source>
        <strain evidence="3 4">CF5-4</strain>
    </source>
</reference>
<dbReference type="Pfam" id="PF01661">
    <property type="entry name" value="Macro"/>
    <property type="match status" value="1"/>
</dbReference>
<dbReference type="AlphaFoldDB" id="A0A021VPT4"/>
<organism evidence="3 4">
    <name type="scientific">Actinotalea ferrariae CF5-4</name>
    <dbReference type="NCBI Taxonomy" id="948458"/>
    <lineage>
        <taxon>Bacteria</taxon>
        <taxon>Bacillati</taxon>
        <taxon>Actinomycetota</taxon>
        <taxon>Actinomycetes</taxon>
        <taxon>Micrococcales</taxon>
        <taxon>Cellulomonadaceae</taxon>
        <taxon>Actinotalea</taxon>
    </lineage>
</organism>
<comment type="caution">
    <text evidence="3">The sequence shown here is derived from an EMBL/GenBank/DDBJ whole genome shotgun (WGS) entry which is preliminary data.</text>
</comment>
<gene>
    <name evidence="3" type="ORF">N866_02745</name>
</gene>
<name>A0A021VPT4_9CELL</name>
<dbReference type="OrthoDB" id="9780211at2"/>
<dbReference type="RefSeq" id="WP_052022959.1">
    <property type="nucleotide sequence ID" value="NZ_AXCW01000123.1"/>
</dbReference>
<dbReference type="CDD" id="cd02901">
    <property type="entry name" value="Macro_Poa1p-like"/>
    <property type="match status" value="1"/>
</dbReference>
<dbReference type="InterPro" id="IPR002589">
    <property type="entry name" value="Macro_dom"/>
</dbReference>
<dbReference type="InterPro" id="IPR050892">
    <property type="entry name" value="ADP-ribose_metab_enzymes"/>
</dbReference>
<dbReference type="PANTHER" id="PTHR12521:SF0">
    <property type="entry name" value="ADP-RIBOSE GLYCOHYDROLASE OARD1"/>
    <property type="match status" value="1"/>
</dbReference>
<feature type="domain" description="Macro" evidence="2">
    <location>
        <begin position="1"/>
        <end position="149"/>
    </location>
</feature>
<sequence length="364" mass="40968">MTIVSGDLLRSRMQTLVNTVNTVGVMGKGIALAFKKAYPEMYEDYRRRCERHEVQLGRPYVFEAGNRLILNFPTKGHWRAVSRLSDIVAGLEHLEAHYKEWGITSLAVPPLGCGNGQLEWDVVRPTLVRHLARLDVPVELYAPSGVRVESGHAAQDVLFHDERQPDRRVPAEWVAVVAVLDRLQRQPYHWPVGRVAFQKLAYFATQAGIPTGLDFKRASYGPFAADLKRRIAQLQNNGLAVERSLGRMLEVRVGPTYGDAVVEARDYMEPYRAAVERTVDLMARMDTRSAEVAATVHYLAGDLEREQGRPATVTEVLDHLKAWKPGRFTTNEAIDAVALLCMRDWARIEIDDQASALVEERLST</sequence>
<dbReference type="Proteomes" id="UP000019753">
    <property type="component" value="Unassembled WGS sequence"/>
</dbReference>
<keyword evidence="4" id="KW-1185">Reference proteome</keyword>
<dbReference type="GO" id="GO:0140291">
    <property type="term" value="P:peptidyl-glutamate ADP-deribosylation"/>
    <property type="evidence" value="ECO:0007669"/>
    <property type="project" value="TreeGrafter"/>
</dbReference>
<evidence type="ECO:0000256" key="1">
    <source>
        <dbReference type="ARBA" id="ARBA00035885"/>
    </source>
</evidence>
<evidence type="ECO:0000313" key="3">
    <source>
        <dbReference type="EMBL" id="EYR63128.1"/>
    </source>
</evidence>
<dbReference type="SMART" id="SM00506">
    <property type="entry name" value="A1pp"/>
    <property type="match status" value="1"/>
</dbReference>
<accession>A0A021VPT4</accession>
<dbReference type="SUPFAM" id="SSF52949">
    <property type="entry name" value="Macro domain-like"/>
    <property type="match status" value="1"/>
</dbReference>
<evidence type="ECO:0000313" key="4">
    <source>
        <dbReference type="Proteomes" id="UP000019753"/>
    </source>
</evidence>
<comment type="catalytic activity">
    <reaction evidence="1">
        <text>an N-(ADP-alpha-D-ribosyl)-thymidine in DNA + H2O = a thymidine in DNA + ADP-D-ribose</text>
        <dbReference type="Rhea" id="RHEA:71655"/>
        <dbReference type="Rhea" id="RHEA-COMP:13556"/>
        <dbReference type="Rhea" id="RHEA-COMP:18051"/>
        <dbReference type="ChEBI" id="CHEBI:15377"/>
        <dbReference type="ChEBI" id="CHEBI:57967"/>
        <dbReference type="ChEBI" id="CHEBI:137386"/>
        <dbReference type="ChEBI" id="CHEBI:191199"/>
    </reaction>
    <physiologicalReaction direction="left-to-right" evidence="1">
        <dbReference type="Rhea" id="RHEA:71656"/>
    </physiologicalReaction>
</comment>
<dbReference type="InterPro" id="IPR043472">
    <property type="entry name" value="Macro_dom-like"/>
</dbReference>